<gene>
    <name evidence="3" type="ORF">HINF_LOCUS54966</name>
    <name evidence="4" type="ORF">HINF_LOCUS77740</name>
</gene>
<keyword evidence="2" id="KW-0677">Repeat</keyword>
<reference evidence="4 5" key="2">
    <citation type="submission" date="2024-07" db="EMBL/GenBank/DDBJ databases">
        <authorList>
            <person name="Akdeniz Z."/>
        </authorList>
    </citation>
    <scope>NUCLEOTIDE SEQUENCE [LARGE SCALE GENOMIC DNA]</scope>
</reference>
<evidence type="ECO:0000313" key="4">
    <source>
        <dbReference type="EMBL" id="CAL6113936.1"/>
    </source>
</evidence>
<dbReference type="Proteomes" id="UP001642409">
    <property type="component" value="Unassembled WGS sequence"/>
</dbReference>
<protein>
    <submittedName>
        <fullName evidence="3">Uncharacterized protein</fullName>
    </submittedName>
</protein>
<dbReference type="InterPro" id="IPR001611">
    <property type="entry name" value="Leu-rich_rpt"/>
</dbReference>
<name>A0AA86QWE9_9EUKA</name>
<keyword evidence="1" id="KW-0433">Leucine-rich repeat</keyword>
<evidence type="ECO:0000256" key="1">
    <source>
        <dbReference type="ARBA" id="ARBA00022614"/>
    </source>
</evidence>
<dbReference type="InterPro" id="IPR032675">
    <property type="entry name" value="LRR_dom_sf"/>
</dbReference>
<dbReference type="InterPro" id="IPR050836">
    <property type="entry name" value="SDS22/Internalin_LRR"/>
</dbReference>
<dbReference type="SUPFAM" id="SSF52058">
    <property type="entry name" value="L domain-like"/>
    <property type="match status" value="1"/>
</dbReference>
<evidence type="ECO:0000256" key="2">
    <source>
        <dbReference type="ARBA" id="ARBA00022737"/>
    </source>
</evidence>
<comment type="caution">
    <text evidence="3">The sequence shown here is derived from an EMBL/GenBank/DDBJ whole genome shotgun (WGS) entry which is preliminary data.</text>
</comment>
<evidence type="ECO:0000313" key="5">
    <source>
        <dbReference type="Proteomes" id="UP001642409"/>
    </source>
</evidence>
<keyword evidence="5" id="KW-1185">Reference proteome</keyword>
<proteinExistence type="predicted"/>
<dbReference type="AlphaFoldDB" id="A0AA86QWE9"/>
<dbReference type="Gene3D" id="3.80.10.10">
    <property type="entry name" value="Ribonuclease Inhibitor"/>
    <property type="match status" value="1"/>
</dbReference>
<dbReference type="EMBL" id="CATOUU010001021">
    <property type="protein sequence ID" value="CAI9967321.1"/>
    <property type="molecule type" value="Genomic_DNA"/>
</dbReference>
<dbReference type="PROSITE" id="PS51450">
    <property type="entry name" value="LRR"/>
    <property type="match status" value="2"/>
</dbReference>
<organism evidence="3">
    <name type="scientific">Hexamita inflata</name>
    <dbReference type="NCBI Taxonomy" id="28002"/>
    <lineage>
        <taxon>Eukaryota</taxon>
        <taxon>Metamonada</taxon>
        <taxon>Diplomonadida</taxon>
        <taxon>Hexamitidae</taxon>
        <taxon>Hexamitinae</taxon>
        <taxon>Hexamita</taxon>
    </lineage>
</organism>
<dbReference type="PANTHER" id="PTHR46652:SF3">
    <property type="entry name" value="LEUCINE-RICH REPEAT-CONTAINING PROTEIN 9"/>
    <property type="match status" value="1"/>
</dbReference>
<accession>A0AA86QWE9</accession>
<reference evidence="3" key="1">
    <citation type="submission" date="2023-06" db="EMBL/GenBank/DDBJ databases">
        <authorList>
            <person name="Kurt Z."/>
        </authorList>
    </citation>
    <scope>NUCLEOTIDE SEQUENCE</scope>
</reference>
<evidence type="ECO:0000313" key="3">
    <source>
        <dbReference type="EMBL" id="CAI9967321.1"/>
    </source>
</evidence>
<dbReference type="PANTHER" id="PTHR46652">
    <property type="entry name" value="LEUCINE-RICH REPEAT AND IQ DOMAIN-CONTAINING PROTEIN 1-RELATED"/>
    <property type="match status" value="1"/>
</dbReference>
<dbReference type="EMBL" id="CAXDID020000781">
    <property type="protein sequence ID" value="CAL6113936.1"/>
    <property type="molecule type" value="Genomic_DNA"/>
</dbReference>
<sequence>MFDFGHYKDILVVHQKGFQKLYKGQISIETLIRNKKLTHLDLERINENVILGDYIKHPVFKTLSVFCDLSKKQYSVDLGIFSTLDECNITSLNITNYEIINFQALFNYNLENLSIVSNQFSYFEKSQLDKAQLQNLLTLKLYKCNFREIHFLQNMPELKELTLQENNLENSDFKDCQFRKLQVLNVSSNNLESLDYLDISQNLFRINASYNKIKVLFKECTQVLEIDELDLSNNNLNDISGLRLCTKLKYLNINYNSLRKQAQVKILSELSIQDLNAVDTNRNLLKHINIDSIRTLQFDALSKNVDLSNIFKCYNLKKLNITCYSTMLTNNQLKSLQISRIDHQIIQEGGFNKVATIHPSVTEILTGNLYRQLKQQIRNQNTDLNDFIRTIHQLNYQFALHLKQEGFQVRQNRSKIFYDLNIFQVVNRDKRQANQRIRKLFEPVTHISLIGYE</sequence>